<comment type="similarity">
    <text evidence="2">Belongs to the transketolase family.</text>
</comment>
<keyword evidence="6" id="KW-1185">Reference proteome</keyword>
<keyword evidence="3" id="KW-0786">Thiamine pyrophosphate</keyword>
<dbReference type="InterPro" id="IPR029061">
    <property type="entry name" value="THDP-binding"/>
</dbReference>
<proteinExistence type="inferred from homology"/>
<sequence>MNNQELKQLQVIAKHIRRDTIEEIGNLGVGHIGGALSVVDILTLLYFRVMEHIDPKNPRNENRDKLVLSKGHAGPALYAVLAEKGFFPKEWLLTLNKGGTNLPSHCDMNRTPGIDFTTGSLGQGSSAAAGIALADKLKRIEAITYLIIGDGESQEGQIWEMAMFAAQYKLSNLIAFTDYNKLQIDGSTSDIIDLGDIELKWKGFGWFVQRVNGHDFEALEDAVLQAKAQGEKPSMIICDTIKAKGFSLAEGLASSHNMAYSKEVAKQAIEELMAEDGGKEK</sequence>
<comment type="caution">
    <text evidence="5">The sequence shown here is derived from an EMBL/GenBank/DDBJ whole genome shotgun (WGS) entry which is preliminary data.</text>
</comment>
<gene>
    <name evidence="5" type="ORF">DYP60_12070</name>
</gene>
<dbReference type="Proteomes" id="UP000264002">
    <property type="component" value="Unassembled WGS sequence"/>
</dbReference>
<dbReference type="EMBL" id="QUWK01000014">
    <property type="protein sequence ID" value="RFU94021.1"/>
    <property type="molecule type" value="Genomic_DNA"/>
</dbReference>
<dbReference type="PANTHER" id="PTHR47514:SF1">
    <property type="entry name" value="TRANSKETOLASE N-TERMINAL SECTION-RELATED"/>
    <property type="match status" value="1"/>
</dbReference>
<dbReference type="InterPro" id="IPR005474">
    <property type="entry name" value="Transketolase_N"/>
</dbReference>
<dbReference type="Gene3D" id="3.40.50.970">
    <property type="match status" value="1"/>
</dbReference>
<feature type="domain" description="Transketolase N-terminal" evidence="4">
    <location>
        <begin position="12"/>
        <end position="266"/>
    </location>
</feature>
<dbReference type="AlphaFoldDB" id="A0A372ME04"/>
<dbReference type="Pfam" id="PF00456">
    <property type="entry name" value="Transketolase_N"/>
    <property type="match status" value="1"/>
</dbReference>
<reference evidence="6" key="1">
    <citation type="submission" date="2018-08" db="EMBL/GenBank/DDBJ databases">
        <authorList>
            <person name="Grouzdev D.S."/>
            <person name="Krutkina M.S."/>
        </authorList>
    </citation>
    <scope>NUCLEOTIDE SEQUENCE [LARGE SCALE GENOMIC DNA]</scope>
    <source>
        <strain evidence="6">4-11</strain>
    </source>
</reference>
<protein>
    <submittedName>
        <fullName evidence="5">Transketolase</fullName>
    </submittedName>
</protein>
<evidence type="ECO:0000313" key="6">
    <source>
        <dbReference type="Proteomes" id="UP000264002"/>
    </source>
</evidence>
<evidence type="ECO:0000256" key="1">
    <source>
        <dbReference type="ARBA" id="ARBA00001964"/>
    </source>
</evidence>
<evidence type="ECO:0000256" key="3">
    <source>
        <dbReference type="ARBA" id="ARBA00023052"/>
    </source>
</evidence>
<dbReference type="PANTHER" id="PTHR47514">
    <property type="entry name" value="TRANSKETOLASE N-TERMINAL SECTION-RELATED"/>
    <property type="match status" value="1"/>
</dbReference>
<dbReference type="CDD" id="cd02012">
    <property type="entry name" value="TPP_TK"/>
    <property type="match status" value="1"/>
</dbReference>
<evidence type="ECO:0000256" key="2">
    <source>
        <dbReference type="ARBA" id="ARBA00007131"/>
    </source>
</evidence>
<organism evidence="5 6">
    <name type="scientific">Sphaerochaeta halotolerans</name>
    <dbReference type="NCBI Taxonomy" id="2293840"/>
    <lineage>
        <taxon>Bacteria</taxon>
        <taxon>Pseudomonadati</taxon>
        <taxon>Spirochaetota</taxon>
        <taxon>Spirochaetia</taxon>
        <taxon>Spirochaetales</taxon>
        <taxon>Sphaerochaetaceae</taxon>
        <taxon>Sphaerochaeta</taxon>
    </lineage>
</organism>
<evidence type="ECO:0000259" key="4">
    <source>
        <dbReference type="Pfam" id="PF00456"/>
    </source>
</evidence>
<evidence type="ECO:0000313" key="5">
    <source>
        <dbReference type="EMBL" id="RFU94021.1"/>
    </source>
</evidence>
<reference evidence="5 6" key="2">
    <citation type="submission" date="2018-09" db="EMBL/GenBank/DDBJ databases">
        <title>Genome of Sphaerochaeta halotolerans strain 4-11.</title>
        <authorList>
            <person name="Nazina T.N."/>
            <person name="Sokolova D.S."/>
        </authorList>
    </citation>
    <scope>NUCLEOTIDE SEQUENCE [LARGE SCALE GENOMIC DNA]</scope>
    <source>
        <strain evidence="5 6">4-11</strain>
    </source>
</reference>
<name>A0A372ME04_9SPIR</name>
<comment type="cofactor">
    <cofactor evidence="1">
        <name>thiamine diphosphate</name>
        <dbReference type="ChEBI" id="CHEBI:58937"/>
    </cofactor>
</comment>
<dbReference type="SUPFAM" id="SSF52518">
    <property type="entry name" value="Thiamin diphosphate-binding fold (THDP-binding)"/>
    <property type="match status" value="1"/>
</dbReference>
<accession>A0A372ME04</accession>